<feature type="non-terminal residue" evidence="3">
    <location>
        <position position="462"/>
    </location>
</feature>
<dbReference type="PANTHER" id="PTHR32089:SF112">
    <property type="entry name" value="LYSOZYME-LIKE PROTEIN-RELATED"/>
    <property type="match status" value="1"/>
</dbReference>
<dbReference type="AlphaFoldDB" id="A0A1G9XHZ9"/>
<dbReference type="Gene3D" id="3.30.450.20">
    <property type="entry name" value="PAS domain"/>
    <property type="match status" value="1"/>
</dbReference>
<accession>A0A1G9XHZ9</accession>
<reference evidence="4" key="1">
    <citation type="submission" date="2016-10" db="EMBL/GenBank/DDBJ databases">
        <authorList>
            <person name="Varghese N."/>
            <person name="Submissions S."/>
        </authorList>
    </citation>
    <scope>NUCLEOTIDE SEQUENCE [LARGE SCALE GENOMIC DNA]</scope>
    <source>
        <strain evidence="4">AAP</strain>
    </source>
</reference>
<evidence type="ECO:0000259" key="2">
    <source>
        <dbReference type="PROSITE" id="PS50885"/>
    </source>
</evidence>
<dbReference type="GO" id="GO:0016020">
    <property type="term" value="C:membrane"/>
    <property type="evidence" value="ECO:0007669"/>
    <property type="project" value="InterPro"/>
</dbReference>
<keyword evidence="1" id="KW-1133">Transmembrane helix</keyword>
<dbReference type="EMBL" id="FNGH01000038">
    <property type="protein sequence ID" value="SDM96462.1"/>
    <property type="molecule type" value="Genomic_DNA"/>
</dbReference>
<sequence length="462" mass="49665">MLGKSIRHFVVLLAGACLLLVVAALVGYALHASSRTQATVESHTRELLEGAVDERLSALADAEAERIQRQLEQALTLATQLANTNALMGQRDEYGRSALAISRRELSNLVRQTVADNPALLDAFIGWEPDAFGHDAVYAGLERDGYDGSGRFMPWWYRTESGEIDVLPLGDTMESEALQPSGAREGEYYLCPRETLAPCIIDPAPYDYAGETLLVTSFNVPVLVDGEFRGVAGVDLALDFIQELLVEANAGLYEGAGEMALVAGEGGLAGHTGDAEGLGAAADRILGEEPMASVERARRDANTVSVVEDGMFERYQPFTIGATDTPWVLMVRLPEEVVLAELSTLQASLDNQRRADTLGMGLVGLLLGGLGLMALWWVGGSISRPLQRLAARMREIASGDGDLTQRLPVRGRDESAELAIQFNAFADKIHDVLIDVRGSSEAVNSAASEIAHGGQDLSRRTE</sequence>
<feature type="transmembrane region" description="Helical" evidence="1">
    <location>
        <begin position="358"/>
        <end position="378"/>
    </location>
</feature>
<protein>
    <submittedName>
        <fullName evidence="3">Methyl-accepting chemotaxis protein</fullName>
    </submittedName>
</protein>
<gene>
    <name evidence="3" type="ORF">SAMN05192555_1382</name>
</gene>
<evidence type="ECO:0000313" key="4">
    <source>
        <dbReference type="Proteomes" id="UP000199107"/>
    </source>
</evidence>
<dbReference type="CDD" id="cd12913">
    <property type="entry name" value="PDC1_MCP_like"/>
    <property type="match status" value="1"/>
</dbReference>
<keyword evidence="1" id="KW-0812">Transmembrane</keyword>
<dbReference type="RefSeq" id="WP_089660779.1">
    <property type="nucleotide sequence ID" value="NZ_FNGH01000038.1"/>
</dbReference>
<dbReference type="SUPFAM" id="SSF158472">
    <property type="entry name" value="HAMP domain-like"/>
    <property type="match status" value="1"/>
</dbReference>
<dbReference type="GO" id="GO:0007165">
    <property type="term" value="P:signal transduction"/>
    <property type="evidence" value="ECO:0007669"/>
    <property type="project" value="InterPro"/>
</dbReference>
<dbReference type="SMART" id="SM00304">
    <property type="entry name" value="HAMP"/>
    <property type="match status" value="1"/>
</dbReference>
<proteinExistence type="predicted"/>
<keyword evidence="4" id="KW-1185">Reference proteome</keyword>
<dbReference type="Proteomes" id="UP000199107">
    <property type="component" value="Unassembled WGS sequence"/>
</dbReference>
<dbReference type="PANTHER" id="PTHR32089">
    <property type="entry name" value="METHYL-ACCEPTING CHEMOTAXIS PROTEIN MCPB"/>
    <property type="match status" value="1"/>
</dbReference>
<name>A0A1G9XHZ9_9GAMM</name>
<evidence type="ECO:0000256" key="1">
    <source>
        <dbReference type="SAM" id="Phobius"/>
    </source>
</evidence>
<feature type="domain" description="HAMP" evidence="2">
    <location>
        <begin position="380"/>
        <end position="434"/>
    </location>
</feature>
<evidence type="ECO:0000313" key="3">
    <source>
        <dbReference type="EMBL" id="SDM96462.1"/>
    </source>
</evidence>
<dbReference type="CDD" id="cd06225">
    <property type="entry name" value="HAMP"/>
    <property type="match status" value="1"/>
</dbReference>
<dbReference type="Pfam" id="PF00672">
    <property type="entry name" value="HAMP"/>
    <property type="match status" value="1"/>
</dbReference>
<organism evidence="3 4">
    <name type="scientific">Franzmannia pantelleriensis</name>
    <dbReference type="NCBI Taxonomy" id="48727"/>
    <lineage>
        <taxon>Bacteria</taxon>
        <taxon>Pseudomonadati</taxon>
        <taxon>Pseudomonadota</taxon>
        <taxon>Gammaproteobacteria</taxon>
        <taxon>Oceanospirillales</taxon>
        <taxon>Halomonadaceae</taxon>
        <taxon>Franzmannia</taxon>
    </lineage>
</organism>
<keyword evidence="1" id="KW-0472">Membrane</keyword>
<dbReference type="STRING" id="48727.SAMN05192555_1382"/>
<dbReference type="InterPro" id="IPR003660">
    <property type="entry name" value="HAMP_dom"/>
</dbReference>
<dbReference type="OrthoDB" id="2489132at2"/>
<dbReference type="PROSITE" id="PS50885">
    <property type="entry name" value="HAMP"/>
    <property type="match status" value="1"/>
</dbReference>
<dbReference type="Gene3D" id="6.10.340.10">
    <property type="match status" value="1"/>
</dbReference>